<proteinExistence type="inferred from homology"/>
<dbReference type="EMBL" id="CP042905">
    <property type="protein sequence ID" value="QEE15875.1"/>
    <property type="molecule type" value="Genomic_DNA"/>
</dbReference>
<dbReference type="GeneID" id="41329695"/>
<comment type="similarity">
    <text evidence="1">Belongs to the UPF0111 family.</text>
</comment>
<reference evidence="2 3" key="2">
    <citation type="journal article" date="2024" name="Int. J. Syst. Evol. Microbiol.">
        <title>Promethearchaeum syntrophicum gen. nov., sp. nov., an anaerobic, obligately syntrophic archaeon, the first isolate of the lineage 'Asgard' archaea, and proposal of the new archaeal phylum Promethearchaeota phyl. nov. and kingdom Promethearchaeati regn. nov.</title>
        <authorList>
            <person name="Imachi H."/>
            <person name="Nobu M.K."/>
            <person name="Kato S."/>
            <person name="Takaki Y."/>
            <person name="Miyazaki M."/>
            <person name="Miyata M."/>
            <person name="Ogawara M."/>
            <person name="Saito Y."/>
            <person name="Sakai S."/>
            <person name="Tahara Y.O."/>
            <person name="Takano Y."/>
            <person name="Tasumi E."/>
            <person name="Uematsu K."/>
            <person name="Yoshimura T."/>
            <person name="Itoh T."/>
            <person name="Ohkuma M."/>
            <person name="Takai K."/>
        </authorList>
    </citation>
    <scope>NUCLEOTIDE SEQUENCE [LARGE SCALE GENOMIC DNA]</scope>
    <source>
        <strain evidence="2 3">MK-D1</strain>
    </source>
</reference>
<accession>A0A5B9DAA1</accession>
<dbReference type="Proteomes" id="UP000321408">
    <property type="component" value="Chromosome"/>
</dbReference>
<dbReference type="PANTHER" id="PTHR36536">
    <property type="entry name" value="UPF0111 PROTEIN HI_1603"/>
    <property type="match status" value="1"/>
</dbReference>
<dbReference type="InterPro" id="IPR002727">
    <property type="entry name" value="DUF47"/>
</dbReference>
<evidence type="ECO:0000313" key="2">
    <source>
        <dbReference type="EMBL" id="QEE15875.1"/>
    </source>
</evidence>
<dbReference type="InterPro" id="IPR018445">
    <property type="entry name" value="Put_Phosphate_transp_reg"/>
</dbReference>
<organism evidence="2 3">
    <name type="scientific">Promethearchaeum syntrophicum</name>
    <dbReference type="NCBI Taxonomy" id="2594042"/>
    <lineage>
        <taxon>Archaea</taxon>
        <taxon>Promethearchaeati</taxon>
        <taxon>Promethearchaeota</taxon>
        <taxon>Promethearchaeia</taxon>
        <taxon>Promethearchaeales</taxon>
        <taxon>Promethearchaeaceae</taxon>
        <taxon>Promethearchaeum</taxon>
    </lineage>
</organism>
<dbReference type="InterPro" id="IPR038078">
    <property type="entry name" value="PhoU-like_sf"/>
</dbReference>
<gene>
    <name evidence="2" type="ORF">DSAG12_01702</name>
</gene>
<protein>
    <submittedName>
        <fullName evidence="2">DUF47 domain-containing protein</fullName>
    </submittedName>
</protein>
<reference evidence="2 3" key="1">
    <citation type="journal article" date="2020" name="Nature">
        <title>Isolation of an archaeon at the prokaryote-eukaryote interface.</title>
        <authorList>
            <person name="Imachi H."/>
            <person name="Nobu M.K."/>
            <person name="Nakahara N."/>
            <person name="Morono Y."/>
            <person name="Ogawara M."/>
            <person name="Takaki Y."/>
            <person name="Takano Y."/>
            <person name="Uematsu K."/>
            <person name="Ikuta T."/>
            <person name="Ito M."/>
            <person name="Matsui Y."/>
            <person name="Miyazaki M."/>
            <person name="Murata K."/>
            <person name="Saito Y."/>
            <person name="Sakai S."/>
            <person name="Song C."/>
            <person name="Tasumi E."/>
            <person name="Yamanaka Y."/>
            <person name="Yamaguchi T."/>
            <person name="Kamagata Y."/>
            <person name="Tamaki H."/>
            <person name="Takai K."/>
        </authorList>
    </citation>
    <scope>NUCLEOTIDE SEQUENCE [LARGE SCALE GENOMIC DNA]</scope>
    <source>
        <strain evidence="2 3">MK-D1</strain>
    </source>
</reference>
<evidence type="ECO:0000256" key="1">
    <source>
        <dbReference type="ARBA" id="ARBA00008591"/>
    </source>
</evidence>
<dbReference type="SUPFAM" id="SSF109755">
    <property type="entry name" value="PhoU-like"/>
    <property type="match status" value="1"/>
</dbReference>
<dbReference type="RefSeq" id="WP_147662771.1">
    <property type="nucleotide sequence ID" value="NZ_CP042905.2"/>
</dbReference>
<dbReference type="PANTHER" id="PTHR36536:SF3">
    <property type="entry name" value="UPF0111 PROTEIN HI_1603"/>
    <property type="match status" value="1"/>
</dbReference>
<evidence type="ECO:0000313" key="3">
    <source>
        <dbReference type="Proteomes" id="UP000321408"/>
    </source>
</evidence>
<sequence>MDRMEKIVFKTLEEQSKLISRSFKEMGVAITAYFKGDDETLQKSVLKIRNHETQSIKYKHQNLETVAKAVSIYRSDFFRLVMKMNDVQANQAGSTVRLGNIRYSPRPEDEMIPKFQQLVEVFIQMGDTLHDLMRKLGDDMHSAASFCNKLDEIEDNVDNIYRDLHGHLYNRADIPLRIIMQYLSVAKHIEEACDSCASVGDSVRIILATH</sequence>
<dbReference type="Gene3D" id="1.20.58.220">
    <property type="entry name" value="Phosphate transport system protein phou homolog 2, domain 2"/>
    <property type="match status" value="1"/>
</dbReference>
<dbReference type="Pfam" id="PF01865">
    <property type="entry name" value="PhoU_div"/>
    <property type="match status" value="1"/>
</dbReference>
<dbReference type="AlphaFoldDB" id="A0A5B9DAA1"/>
<keyword evidence="3" id="KW-1185">Reference proteome</keyword>
<dbReference type="KEGG" id="psyt:DSAG12_01702"/>
<name>A0A5B9DAA1_9ARCH</name>